<sequence length="85" mass="10029">MKNRLDVRMALRICDKTTRYGEKAGESYHLHGVTVEPLVDGYSVAVQDAQSKLLLQFHNRYQLDSEDEQAMTQFLQRLEWIDQHY</sequence>
<organism evidence="1 2">
    <name type="scientific">Ferrimonas gelatinilytica</name>
    <dbReference type="NCBI Taxonomy" id="1255257"/>
    <lineage>
        <taxon>Bacteria</taxon>
        <taxon>Pseudomonadati</taxon>
        <taxon>Pseudomonadota</taxon>
        <taxon>Gammaproteobacteria</taxon>
        <taxon>Alteromonadales</taxon>
        <taxon>Ferrimonadaceae</taxon>
        <taxon>Ferrimonas</taxon>
    </lineage>
</organism>
<dbReference type="InterPro" id="IPR021432">
    <property type="entry name" value="DUF3081"/>
</dbReference>
<name>A0ABP9S3T6_9GAMM</name>
<evidence type="ECO:0000313" key="2">
    <source>
        <dbReference type="Proteomes" id="UP001501600"/>
    </source>
</evidence>
<reference evidence="2" key="1">
    <citation type="journal article" date="2019" name="Int. J. Syst. Evol. Microbiol.">
        <title>The Global Catalogue of Microorganisms (GCM) 10K type strain sequencing project: providing services to taxonomists for standard genome sequencing and annotation.</title>
        <authorList>
            <consortium name="The Broad Institute Genomics Platform"/>
            <consortium name="The Broad Institute Genome Sequencing Center for Infectious Disease"/>
            <person name="Wu L."/>
            <person name="Ma J."/>
        </authorList>
    </citation>
    <scope>NUCLEOTIDE SEQUENCE [LARGE SCALE GENOMIC DNA]</scope>
    <source>
        <strain evidence="2">JCM 18720</strain>
    </source>
</reference>
<dbReference type="Proteomes" id="UP001501600">
    <property type="component" value="Unassembled WGS sequence"/>
</dbReference>
<protein>
    <recommendedName>
        <fullName evidence="3">DUF3081 domain-containing protein</fullName>
    </recommendedName>
</protein>
<evidence type="ECO:0008006" key="3">
    <source>
        <dbReference type="Google" id="ProtNLM"/>
    </source>
</evidence>
<keyword evidence="2" id="KW-1185">Reference proteome</keyword>
<comment type="caution">
    <text evidence="1">The sequence shown here is derived from an EMBL/GenBank/DDBJ whole genome shotgun (WGS) entry which is preliminary data.</text>
</comment>
<dbReference type="Pfam" id="PF11280">
    <property type="entry name" value="DUF3081"/>
    <property type="match status" value="1"/>
</dbReference>
<dbReference type="RefSeq" id="WP_345316623.1">
    <property type="nucleotide sequence ID" value="NZ_BAABLF010000009.1"/>
</dbReference>
<gene>
    <name evidence="1" type="ORF">GCM10025772_16930</name>
</gene>
<proteinExistence type="predicted"/>
<accession>A0ABP9S3T6</accession>
<evidence type="ECO:0000313" key="1">
    <source>
        <dbReference type="EMBL" id="GAA5191004.1"/>
    </source>
</evidence>
<dbReference type="EMBL" id="BAABLF010000009">
    <property type="protein sequence ID" value="GAA5191004.1"/>
    <property type="molecule type" value="Genomic_DNA"/>
</dbReference>